<feature type="region of interest" description="Disordered" evidence="6">
    <location>
        <begin position="1"/>
        <end position="86"/>
    </location>
</feature>
<keyword evidence="5" id="KW-0539">Nucleus</keyword>
<evidence type="ECO:0000256" key="2">
    <source>
        <dbReference type="ARBA" id="ARBA00023015"/>
    </source>
</evidence>
<feature type="compositionally biased region" description="Basic and acidic residues" evidence="6">
    <location>
        <begin position="26"/>
        <end position="41"/>
    </location>
</feature>
<accession>A0A8T0UZY8</accession>
<dbReference type="SMART" id="SM00774">
    <property type="entry name" value="WRKY"/>
    <property type="match status" value="1"/>
</dbReference>
<dbReference type="PROSITE" id="PS50811">
    <property type="entry name" value="WRKY"/>
    <property type="match status" value="1"/>
</dbReference>
<proteinExistence type="predicted"/>
<keyword evidence="4" id="KW-0804">Transcription</keyword>
<keyword evidence="3" id="KW-0238">DNA-binding</keyword>
<organism evidence="8 9">
    <name type="scientific">Panicum virgatum</name>
    <name type="common">Blackwell switchgrass</name>
    <dbReference type="NCBI Taxonomy" id="38727"/>
    <lineage>
        <taxon>Eukaryota</taxon>
        <taxon>Viridiplantae</taxon>
        <taxon>Streptophyta</taxon>
        <taxon>Embryophyta</taxon>
        <taxon>Tracheophyta</taxon>
        <taxon>Spermatophyta</taxon>
        <taxon>Magnoliopsida</taxon>
        <taxon>Liliopsida</taxon>
        <taxon>Poales</taxon>
        <taxon>Poaceae</taxon>
        <taxon>PACMAD clade</taxon>
        <taxon>Panicoideae</taxon>
        <taxon>Panicodae</taxon>
        <taxon>Paniceae</taxon>
        <taxon>Panicinae</taxon>
        <taxon>Panicum</taxon>
        <taxon>Panicum sect. Hiantes</taxon>
    </lineage>
</organism>
<protein>
    <recommendedName>
        <fullName evidence="7">WRKY domain-containing protein</fullName>
    </recommendedName>
</protein>
<keyword evidence="2" id="KW-0805">Transcription regulation</keyword>
<dbReference type="InterPro" id="IPR003657">
    <property type="entry name" value="WRKY_dom"/>
</dbReference>
<dbReference type="Gene3D" id="2.20.25.80">
    <property type="entry name" value="WRKY domain"/>
    <property type="match status" value="1"/>
</dbReference>
<dbReference type="GO" id="GO:0000976">
    <property type="term" value="F:transcription cis-regulatory region binding"/>
    <property type="evidence" value="ECO:0007669"/>
    <property type="project" value="TreeGrafter"/>
</dbReference>
<dbReference type="Pfam" id="PF03106">
    <property type="entry name" value="WRKY"/>
    <property type="match status" value="1"/>
</dbReference>
<feature type="compositionally biased region" description="Basic and acidic residues" evidence="6">
    <location>
        <begin position="152"/>
        <end position="162"/>
    </location>
</feature>
<evidence type="ECO:0000313" key="8">
    <source>
        <dbReference type="EMBL" id="KAG2626796.1"/>
    </source>
</evidence>
<reference evidence="8" key="1">
    <citation type="submission" date="2020-05" db="EMBL/GenBank/DDBJ databases">
        <title>WGS assembly of Panicum virgatum.</title>
        <authorList>
            <person name="Lovell J.T."/>
            <person name="Jenkins J."/>
            <person name="Shu S."/>
            <person name="Juenger T.E."/>
            <person name="Schmutz J."/>
        </authorList>
    </citation>
    <scope>NUCLEOTIDE SEQUENCE</scope>
    <source>
        <strain evidence="8">AP13</strain>
    </source>
</reference>
<dbReference type="EMBL" id="CM029041">
    <property type="protein sequence ID" value="KAG2626796.1"/>
    <property type="molecule type" value="Genomic_DNA"/>
</dbReference>
<name>A0A8T0UZY8_PANVG</name>
<dbReference type="InterPro" id="IPR036576">
    <property type="entry name" value="WRKY_dom_sf"/>
</dbReference>
<dbReference type="PANTHER" id="PTHR32096">
    <property type="entry name" value="WRKY TRANSCRIPTION FACTOR 30-RELATED-RELATED"/>
    <property type="match status" value="1"/>
</dbReference>
<feature type="region of interest" description="Disordered" evidence="6">
    <location>
        <begin position="285"/>
        <end position="326"/>
    </location>
</feature>
<evidence type="ECO:0000256" key="1">
    <source>
        <dbReference type="ARBA" id="ARBA00004123"/>
    </source>
</evidence>
<dbReference type="GO" id="GO:0005634">
    <property type="term" value="C:nucleus"/>
    <property type="evidence" value="ECO:0007669"/>
    <property type="project" value="UniProtKB-SubCell"/>
</dbReference>
<evidence type="ECO:0000313" key="9">
    <source>
        <dbReference type="Proteomes" id="UP000823388"/>
    </source>
</evidence>
<feature type="compositionally biased region" description="Low complexity" evidence="6">
    <location>
        <begin position="45"/>
        <end position="54"/>
    </location>
</feature>
<evidence type="ECO:0000256" key="4">
    <source>
        <dbReference type="ARBA" id="ARBA00023163"/>
    </source>
</evidence>
<feature type="domain" description="WRKY" evidence="7">
    <location>
        <begin position="161"/>
        <end position="224"/>
    </location>
</feature>
<comment type="subcellular location">
    <subcellularLocation>
        <location evidence="1">Nucleus</location>
    </subcellularLocation>
</comment>
<sequence>MGHPAGSFPQSSTPRNRHKTKRRKRDRSDQIRSDRVREQGRRRMAAMAAPATAASELVARGRKSAASLRAMLGQQQPEGGGAGATPRGLQVQDLVEQILRCFDRALAALRAATDTEDAAAASSARKRRKPEQGAVDPTPATSSNSKRMRRLSGGERATRAEKRPTMEDGFVWRKYGQKDIRGSKFSRLYFRCSYKDDHGCMARRQVQRSESDPSVFLVTYFGEHTCCRGDDVGQSPAPFVINFGGSTRDGQQLTRGSPWSSSCDGDGGLVVSETSDLCHSPEEKAELRAGTGNVAESSSEQSTPPPPPVPELTSMSSPEEEWDPLDGCLVWDDMGLGESLFDDIVDEFAPLDYAGLFQ</sequence>
<dbReference type="AlphaFoldDB" id="A0A8T0UZY8"/>
<evidence type="ECO:0000256" key="3">
    <source>
        <dbReference type="ARBA" id="ARBA00023125"/>
    </source>
</evidence>
<keyword evidence="9" id="KW-1185">Reference proteome</keyword>
<evidence type="ECO:0000256" key="6">
    <source>
        <dbReference type="SAM" id="MobiDB-lite"/>
    </source>
</evidence>
<dbReference type="GO" id="GO:0003700">
    <property type="term" value="F:DNA-binding transcription factor activity"/>
    <property type="evidence" value="ECO:0007669"/>
    <property type="project" value="InterPro"/>
</dbReference>
<dbReference type="InterPro" id="IPR044810">
    <property type="entry name" value="WRKY_plant"/>
</dbReference>
<dbReference type="Proteomes" id="UP000823388">
    <property type="component" value="Chromosome 3K"/>
</dbReference>
<feature type="compositionally biased region" description="Basic residues" evidence="6">
    <location>
        <begin position="15"/>
        <end position="25"/>
    </location>
</feature>
<dbReference type="SUPFAM" id="SSF118290">
    <property type="entry name" value="WRKY DNA-binding domain"/>
    <property type="match status" value="1"/>
</dbReference>
<evidence type="ECO:0000256" key="5">
    <source>
        <dbReference type="ARBA" id="ARBA00023242"/>
    </source>
</evidence>
<comment type="caution">
    <text evidence="8">The sequence shown here is derived from an EMBL/GenBank/DDBJ whole genome shotgun (WGS) entry which is preliminary data.</text>
</comment>
<evidence type="ECO:0000259" key="7">
    <source>
        <dbReference type="PROSITE" id="PS50811"/>
    </source>
</evidence>
<dbReference type="PANTHER" id="PTHR32096:SF146">
    <property type="entry name" value="WRKY TRANSCRIPTION FACTOR 19-RELATED"/>
    <property type="match status" value="1"/>
</dbReference>
<feature type="region of interest" description="Disordered" evidence="6">
    <location>
        <begin position="118"/>
        <end position="162"/>
    </location>
</feature>
<gene>
    <name evidence="8" type="ORF">PVAP13_3KG377731</name>
</gene>